<dbReference type="PANTHER" id="PTHR42684:SF3">
    <property type="entry name" value="ADENOSYLMETHIONINE-8-AMINO-7-OXONONANOATE AMINOTRANSFERASE"/>
    <property type="match status" value="1"/>
</dbReference>
<comment type="cofactor">
    <cofactor evidence="1">
        <name>pyridoxal 5'-phosphate</name>
        <dbReference type="ChEBI" id="CHEBI:597326"/>
    </cofactor>
</comment>
<comment type="similarity">
    <text evidence="5">Belongs to the class-III pyridoxal-phosphate-dependent aminotransferase family.</text>
</comment>
<keyword evidence="4 5" id="KW-0663">Pyridoxal phosphate</keyword>
<dbReference type="PROSITE" id="PS00600">
    <property type="entry name" value="AA_TRANSFER_CLASS_3"/>
    <property type="match status" value="1"/>
</dbReference>
<protein>
    <submittedName>
        <fullName evidence="6">Aspartate aminotransferase family protein</fullName>
    </submittedName>
</protein>
<evidence type="ECO:0000256" key="1">
    <source>
        <dbReference type="ARBA" id="ARBA00001933"/>
    </source>
</evidence>
<dbReference type="Pfam" id="PF00202">
    <property type="entry name" value="Aminotran_3"/>
    <property type="match status" value="1"/>
</dbReference>
<accession>A0ABS1EBW6</accession>
<evidence type="ECO:0000313" key="7">
    <source>
        <dbReference type="Proteomes" id="UP000635316"/>
    </source>
</evidence>
<dbReference type="RefSeq" id="WP_200236307.1">
    <property type="nucleotide sequence ID" value="NZ_JAENGP010000009.1"/>
</dbReference>
<reference evidence="6 7" key="1">
    <citation type="submission" date="2020-12" db="EMBL/GenBank/DDBJ databases">
        <authorList>
            <person name="Lu T."/>
            <person name="Wang Q."/>
            <person name="Han X."/>
        </authorList>
    </citation>
    <scope>NUCLEOTIDE SEQUENCE [LARGE SCALE GENOMIC DNA]</scope>
    <source>
        <strain evidence="6 7">WQ 585</strain>
    </source>
</reference>
<gene>
    <name evidence="6" type="ORF">JHL22_09295</name>
</gene>
<dbReference type="InterPro" id="IPR005814">
    <property type="entry name" value="Aminotrans_3"/>
</dbReference>
<evidence type="ECO:0000256" key="2">
    <source>
        <dbReference type="ARBA" id="ARBA00022576"/>
    </source>
</evidence>
<name>A0ABS1EBW6_9BURK</name>
<keyword evidence="7" id="KW-1185">Reference proteome</keyword>
<dbReference type="CDD" id="cd00610">
    <property type="entry name" value="OAT_like"/>
    <property type="match status" value="1"/>
</dbReference>
<keyword evidence="3" id="KW-0808">Transferase</keyword>
<dbReference type="NCBIfam" id="NF004767">
    <property type="entry name" value="PRK06105.1"/>
    <property type="match status" value="1"/>
</dbReference>
<dbReference type="PANTHER" id="PTHR42684">
    <property type="entry name" value="ADENOSYLMETHIONINE-8-AMINO-7-OXONONANOATE AMINOTRANSFERASE"/>
    <property type="match status" value="1"/>
</dbReference>
<dbReference type="Proteomes" id="UP000635316">
    <property type="component" value="Unassembled WGS sequence"/>
</dbReference>
<evidence type="ECO:0000256" key="5">
    <source>
        <dbReference type="RuleBase" id="RU003560"/>
    </source>
</evidence>
<proteinExistence type="inferred from homology"/>
<sequence length="456" mass="50167">MENTLIQQESDDINYHLHPYTNARKHQEQGPLVIVKGDGVYVEDIHGKKYLEAMAGLWSVALGFSEKRLVEAAMRQFEILPFYHQFTHKTHDVAAQFAKRLIDIAPVPMSKVFFTNSGSEANDTVIKLVWYRSNALGLPDKKKIISRLKGYHGVTVASASLTGLPGNHRGFDLPIDRILHTACPHYWRDAQEGESEEQFSTRMAQELENLIQKEGPETIAAFIAEPVMGAGGVIVPPATYWEKIQAVLEKHDILFIADEVICGFGRTGKMFASETFGLKPDVLVLSKQISSSYQPLSAILLNEKMFNPIADESNKLGVLGHGFTAGGHPVAVAVGIENLTIIQERNLVAHAATVGAHMLKRLHELGNHPLVGEVRGIGLIAGVELVIDKSRKTALEVPGQLGTMVIKELQDLGVISRNIGDTLAFCPPLIITVEQVDEMVNKFKQALDIVHEKVTG</sequence>
<evidence type="ECO:0000313" key="6">
    <source>
        <dbReference type="EMBL" id="MBK1781414.1"/>
    </source>
</evidence>
<dbReference type="InterPro" id="IPR049704">
    <property type="entry name" value="Aminotrans_3_PPA_site"/>
</dbReference>
<dbReference type="InterPro" id="IPR015422">
    <property type="entry name" value="PyrdxlP-dep_Trfase_small"/>
</dbReference>
<evidence type="ECO:0000256" key="3">
    <source>
        <dbReference type="ARBA" id="ARBA00022679"/>
    </source>
</evidence>
<evidence type="ECO:0000256" key="4">
    <source>
        <dbReference type="ARBA" id="ARBA00022898"/>
    </source>
</evidence>
<dbReference type="PIRSF" id="PIRSF000521">
    <property type="entry name" value="Transaminase_4ab_Lys_Orn"/>
    <property type="match status" value="1"/>
</dbReference>
<dbReference type="InterPro" id="IPR015421">
    <property type="entry name" value="PyrdxlP-dep_Trfase_major"/>
</dbReference>
<dbReference type="GO" id="GO:0008483">
    <property type="term" value="F:transaminase activity"/>
    <property type="evidence" value="ECO:0007669"/>
    <property type="project" value="UniProtKB-KW"/>
</dbReference>
<dbReference type="Gene3D" id="3.40.640.10">
    <property type="entry name" value="Type I PLP-dependent aspartate aminotransferase-like (Major domain)"/>
    <property type="match status" value="1"/>
</dbReference>
<dbReference type="EMBL" id="JAENGP010000009">
    <property type="protein sequence ID" value="MBK1781414.1"/>
    <property type="molecule type" value="Genomic_DNA"/>
</dbReference>
<dbReference type="InterPro" id="IPR015424">
    <property type="entry name" value="PyrdxlP-dep_Trfase"/>
</dbReference>
<comment type="caution">
    <text evidence="6">The sequence shown here is derived from an EMBL/GenBank/DDBJ whole genome shotgun (WGS) entry which is preliminary data.</text>
</comment>
<keyword evidence="2 6" id="KW-0032">Aminotransferase</keyword>
<organism evidence="6 7">
    <name type="scientific">Advenella mandrilli</name>
    <dbReference type="NCBI Taxonomy" id="2800330"/>
    <lineage>
        <taxon>Bacteria</taxon>
        <taxon>Pseudomonadati</taxon>
        <taxon>Pseudomonadota</taxon>
        <taxon>Betaproteobacteria</taxon>
        <taxon>Burkholderiales</taxon>
        <taxon>Alcaligenaceae</taxon>
    </lineage>
</organism>
<dbReference type="Gene3D" id="3.90.1150.10">
    <property type="entry name" value="Aspartate Aminotransferase, domain 1"/>
    <property type="match status" value="1"/>
</dbReference>
<dbReference type="SUPFAM" id="SSF53383">
    <property type="entry name" value="PLP-dependent transferases"/>
    <property type="match status" value="1"/>
</dbReference>